<feature type="transmembrane region" description="Helical" evidence="6">
    <location>
        <begin position="233"/>
        <end position="253"/>
    </location>
</feature>
<dbReference type="SUPFAM" id="SSF52091">
    <property type="entry name" value="SpoIIaa-like"/>
    <property type="match status" value="1"/>
</dbReference>
<dbReference type="Pfam" id="PF00916">
    <property type="entry name" value="Sulfate_transp"/>
    <property type="match status" value="1"/>
</dbReference>
<dbReference type="GO" id="GO:0016020">
    <property type="term" value="C:membrane"/>
    <property type="evidence" value="ECO:0007669"/>
    <property type="project" value="UniProtKB-SubCell"/>
</dbReference>
<evidence type="ECO:0000256" key="5">
    <source>
        <dbReference type="SAM" id="MobiDB-lite"/>
    </source>
</evidence>
<keyword evidence="3 6" id="KW-1133">Transmembrane helix</keyword>
<feature type="domain" description="Cyclic nucleotide-binding" evidence="7">
    <location>
        <begin position="875"/>
        <end position="956"/>
    </location>
</feature>
<keyword evidence="4 6" id="KW-0472">Membrane</keyword>
<dbReference type="Gene3D" id="3.30.750.24">
    <property type="entry name" value="STAS domain"/>
    <property type="match status" value="1"/>
</dbReference>
<reference evidence="9" key="1">
    <citation type="submission" date="2020-05" db="EMBL/GenBank/DDBJ databases">
        <title>Phylogenomic resolution of chytrid fungi.</title>
        <authorList>
            <person name="Stajich J.E."/>
            <person name="Amses K."/>
            <person name="Simmons R."/>
            <person name="Seto K."/>
            <person name="Myers J."/>
            <person name="Bonds A."/>
            <person name="Quandt C.A."/>
            <person name="Barry K."/>
            <person name="Liu P."/>
            <person name="Grigoriev I."/>
            <person name="Longcore J.E."/>
            <person name="James T.Y."/>
        </authorList>
    </citation>
    <scope>NUCLEOTIDE SEQUENCE</scope>
    <source>
        <strain evidence="9">PLAUS21</strain>
    </source>
</reference>
<sequence length="990" mass="110252">MEGNSQSPTHNRSSISFNNSRTSTSQNQGINMARNPSTTSARLSTSQSPVLSTTPGQIITRRRSNAIPARSHYASRLEGSHESASYSISTAEIRQQTMSWTFRELATYDSRYSPTGKDFSSSAPTKRPQTPSISIKVNDETSSYIFESEKESDDDNYGEQDYLIPQESPVDTHEIVEEKLPPFSFANIWSIMQVAVYSLPAVCLAVLLTLLDAMSYGIIVFPHSDPHIPATGPQAGISMFLASTIISQIVYTGGGSAFKGAIGSMMIEVMPFLHIMCQIIESQMVGQSDHSILATIMVSYASSTIVTGVVFILLGVFKLGTVIHFFPRHILVGCIGGIGLFLILTGIEVTAHVPPVINFEYFVEIFKLSNFTLWGSRFTQTDYSFAAALVLKLLQHFVEHPMLVPVFYAVIPLLFYIVVFSIGMPLDELRKLGWLFNFESANDAPFYIFWTFFDFKQVKWSAVVATIPTQLALTFFGILHVPINVPALAVSTRQDVDLSNEIIGHGLSNILSGLAGTTQNYLVYSNSLLYIRSGGDSTTSGVLLILMTIFLWVKGSFVIQYVPTIIVGALIFHLGVDLLKESVYDTWSVGMHPSEYFTIIIIVMVMGVVGFTEGIMVGILLACIFFVVMYSRRSIIRETFTGAQLRSNVHRLFRQQQFLDKVGSQIHIIKLQGFMFFGTVSQLDTHIKDIQQSNSKTRFIILDFSLISGVDYSGLETFLRIKRHLSSTKTHLIFCGLQSMENELRLSGIFDTDETMDTTFVHTFETLNNSLEWCENYLLSTYYRKSVQSDPKSVPNSSWNLSQMEPNIASTPRGQQVSFAADLIIKAHPHATPISASFNNGHEPFRFLVQALSDTVSINKELLDAFGPKFEHQSYEAGELIYSAGSHSKALYIVESGELGLQVNDSEKDSRIVETLLPGTMVGELEMFSSRPRICSLVALSDATVWCLSKHNFIELSNNHPHLALKFVTEIAVTFDTVRFYNTVHHLVNQ</sequence>
<evidence type="ECO:0000256" key="6">
    <source>
        <dbReference type="SAM" id="Phobius"/>
    </source>
</evidence>
<feature type="compositionally biased region" description="Polar residues" evidence="5">
    <location>
        <begin position="1"/>
        <end position="57"/>
    </location>
</feature>
<dbReference type="Pfam" id="PF00027">
    <property type="entry name" value="cNMP_binding"/>
    <property type="match status" value="1"/>
</dbReference>
<dbReference type="CDD" id="cd07042">
    <property type="entry name" value="STAS_SulP_like_sulfate_transporter"/>
    <property type="match status" value="1"/>
</dbReference>
<gene>
    <name evidence="9" type="ORF">HK103_007193</name>
</gene>
<dbReference type="Pfam" id="PF01740">
    <property type="entry name" value="STAS"/>
    <property type="match status" value="1"/>
</dbReference>
<feature type="transmembrane region" description="Helical" evidence="6">
    <location>
        <begin position="265"/>
        <end position="286"/>
    </location>
</feature>
<evidence type="ECO:0000256" key="2">
    <source>
        <dbReference type="ARBA" id="ARBA00022692"/>
    </source>
</evidence>
<keyword evidence="10" id="KW-1185">Reference proteome</keyword>
<dbReference type="PANTHER" id="PTHR43310:SF4">
    <property type="entry name" value="AFR304WP"/>
    <property type="match status" value="1"/>
</dbReference>
<dbReference type="PANTHER" id="PTHR43310">
    <property type="entry name" value="SULFATE TRANSPORTER YBAR-RELATED"/>
    <property type="match status" value="1"/>
</dbReference>
<evidence type="ECO:0000259" key="7">
    <source>
        <dbReference type="PROSITE" id="PS50042"/>
    </source>
</evidence>
<feature type="domain" description="STAS" evidence="8">
    <location>
        <begin position="668"/>
        <end position="774"/>
    </location>
</feature>
<dbReference type="PROSITE" id="PS50042">
    <property type="entry name" value="CNMP_BINDING_3"/>
    <property type="match status" value="1"/>
</dbReference>
<evidence type="ECO:0000313" key="9">
    <source>
        <dbReference type="EMBL" id="KAJ3254399.1"/>
    </source>
</evidence>
<dbReference type="InterPro" id="IPR018490">
    <property type="entry name" value="cNMP-bd_dom_sf"/>
</dbReference>
<dbReference type="InterPro" id="IPR052706">
    <property type="entry name" value="Membrane-Transporter-like"/>
</dbReference>
<keyword evidence="2 6" id="KW-0812">Transmembrane</keyword>
<dbReference type="InterPro" id="IPR036513">
    <property type="entry name" value="STAS_dom_sf"/>
</dbReference>
<accession>A0AAD5UGS3</accession>
<evidence type="ECO:0000313" key="10">
    <source>
        <dbReference type="Proteomes" id="UP001210925"/>
    </source>
</evidence>
<dbReference type="AlphaFoldDB" id="A0AAD5UGS3"/>
<evidence type="ECO:0000259" key="8">
    <source>
        <dbReference type="PROSITE" id="PS50801"/>
    </source>
</evidence>
<dbReference type="SUPFAM" id="SSF51206">
    <property type="entry name" value="cAMP-binding domain-like"/>
    <property type="match status" value="1"/>
</dbReference>
<feature type="transmembrane region" description="Helical" evidence="6">
    <location>
        <begin position="460"/>
        <end position="483"/>
    </location>
</feature>
<feature type="transmembrane region" description="Helical" evidence="6">
    <location>
        <begin position="329"/>
        <end position="351"/>
    </location>
</feature>
<dbReference type="InterPro" id="IPR002645">
    <property type="entry name" value="STAS_dom"/>
</dbReference>
<organism evidence="9 10">
    <name type="scientific">Boothiomyces macroporosus</name>
    <dbReference type="NCBI Taxonomy" id="261099"/>
    <lineage>
        <taxon>Eukaryota</taxon>
        <taxon>Fungi</taxon>
        <taxon>Fungi incertae sedis</taxon>
        <taxon>Chytridiomycota</taxon>
        <taxon>Chytridiomycota incertae sedis</taxon>
        <taxon>Chytridiomycetes</taxon>
        <taxon>Rhizophydiales</taxon>
        <taxon>Terramycetaceae</taxon>
        <taxon>Boothiomyces</taxon>
    </lineage>
</organism>
<name>A0AAD5UGS3_9FUNG</name>
<dbReference type="Gene3D" id="2.60.120.10">
    <property type="entry name" value="Jelly Rolls"/>
    <property type="match status" value="1"/>
</dbReference>
<dbReference type="PROSITE" id="PS50801">
    <property type="entry name" value="STAS"/>
    <property type="match status" value="1"/>
</dbReference>
<proteinExistence type="predicted"/>
<feature type="transmembrane region" description="Helical" evidence="6">
    <location>
        <begin position="558"/>
        <end position="576"/>
    </location>
</feature>
<evidence type="ECO:0000256" key="1">
    <source>
        <dbReference type="ARBA" id="ARBA00004141"/>
    </source>
</evidence>
<evidence type="ECO:0000256" key="4">
    <source>
        <dbReference type="ARBA" id="ARBA00023136"/>
    </source>
</evidence>
<dbReference type="InterPro" id="IPR011547">
    <property type="entry name" value="SLC26A/SulP_dom"/>
</dbReference>
<dbReference type="SMART" id="SM00100">
    <property type="entry name" value="cNMP"/>
    <property type="match status" value="1"/>
</dbReference>
<feature type="transmembrane region" description="Helical" evidence="6">
    <location>
        <begin position="596"/>
        <end position="628"/>
    </location>
</feature>
<comment type="caution">
    <text evidence="9">The sequence shown here is derived from an EMBL/GenBank/DDBJ whole genome shotgun (WGS) entry which is preliminary data.</text>
</comment>
<comment type="subcellular location">
    <subcellularLocation>
        <location evidence="1">Membrane</location>
        <topology evidence="1">Multi-pass membrane protein</topology>
    </subcellularLocation>
</comment>
<feature type="transmembrane region" description="Helical" evidence="6">
    <location>
        <begin position="292"/>
        <end position="317"/>
    </location>
</feature>
<feature type="region of interest" description="Disordered" evidence="5">
    <location>
        <begin position="113"/>
        <end position="133"/>
    </location>
</feature>
<dbReference type="InterPro" id="IPR000595">
    <property type="entry name" value="cNMP-bd_dom"/>
</dbReference>
<feature type="transmembrane region" description="Helical" evidence="6">
    <location>
        <begin position="529"/>
        <end position="551"/>
    </location>
</feature>
<dbReference type="InterPro" id="IPR014710">
    <property type="entry name" value="RmlC-like_jellyroll"/>
</dbReference>
<evidence type="ECO:0008006" key="11">
    <source>
        <dbReference type="Google" id="ProtNLM"/>
    </source>
</evidence>
<dbReference type="EMBL" id="JADGKB010000086">
    <property type="protein sequence ID" value="KAJ3254399.1"/>
    <property type="molecule type" value="Genomic_DNA"/>
</dbReference>
<feature type="transmembrane region" description="Helical" evidence="6">
    <location>
        <begin position="194"/>
        <end position="221"/>
    </location>
</feature>
<feature type="transmembrane region" description="Helical" evidence="6">
    <location>
        <begin position="406"/>
        <end position="426"/>
    </location>
</feature>
<protein>
    <recommendedName>
        <fullName evidence="11">Sulfate transporter</fullName>
    </recommendedName>
</protein>
<dbReference type="CDD" id="cd00038">
    <property type="entry name" value="CAP_ED"/>
    <property type="match status" value="1"/>
</dbReference>
<dbReference type="Proteomes" id="UP001210925">
    <property type="component" value="Unassembled WGS sequence"/>
</dbReference>
<feature type="region of interest" description="Disordered" evidence="5">
    <location>
        <begin position="1"/>
        <end position="82"/>
    </location>
</feature>
<evidence type="ECO:0000256" key="3">
    <source>
        <dbReference type="ARBA" id="ARBA00022989"/>
    </source>
</evidence>